<evidence type="ECO:0000256" key="8">
    <source>
        <dbReference type="ARBA" id="ARBA00022679"/>
    </source>
</evidence>
<dbReference type="STRING" id="38302.SAMN04488535_1353"/>
<dbReference type="InterPro" id="IPR022412">
    <property type="entry name" value="Quinolinate_PRibosylTrfase_N"/>
</dbReference>
<dbReference type="InterPro" id="IPR037128">
    <property type="entry name" value="Quinolinate_PRibosylTase_N_sf"/>
</dbReference>
<evidence type="ECO:0000256" key="5">
    <source>
        <dbReference type="ARBA" id="ARBA00020990"/>
    </source>
</evidence>
<evidence type="ECO:0000256" key="9">
    <source>
        <dbReference type="ARBA" id="ARBA00033102"/>
    </source>
</evidence>
<dbReference type="Pfam" id="PF01729">
    <property type="entry name" value="QRPTase_C"/>
    <property type="match status" value="1"/>
</dbReference>
<keyword evidence="7 11" id="KW-0328">Glycosyltransferase</keyword>
<dbReference type="SUPFAM" id="SSF54675">
    <property type="entry name" value="Nicotinate/Quinolinate PRTase N-terminal domain-like"/>
    <property type="match status" value="1"/>
</dbReference>
<keyword evidence="16" id="KW-1185">Reference proteome</keyword>
<evidence type="ECO:0000256" key="3">
    <source>
        <dbReference type="ARBA" id="ARBA00009400"/>
    </source>
</evidence>
<evidence type="ECO:0000256" key="7">
    <source>
        <dbReference type="ARBA" id="ARBA00022676"/>
    </source>
</evidence>
<dbReference type="GO" id="GO:0005737">
    <property type="term" value="C:cytoplasm"/>
    <property type="evidence" value="ECO:0007669"/>
    <property type="project" value="TreeGrafter"/>
</dbReference>
<dbReference type="OrthoDB" id="9782546at2"/>
<dbReference type="InterPro" id="IPR013785">
    <property type="entry name" value="Aldolase_TIM"/>
</dbReference>
<dbReference type="Proteomes" id="UP000199350">
    <property type="component" value="Chromosome I"/>
</dbReference>
<evidence type="ECO:0000256" key="10">
    <source>
        <dbReference type="ARBA" id="ARBA00047445"/>
    </source>
</evidence>
<feature type="binding site" evidence="12">
    <location>
        <position position="176"/>
    </location>
    <ligand>
        <name>substrate</name>
    </ligand>
</feature>
<evidence type="ECO:0000256" key="11">
    <source>
        <dbReference type="PIRNR" id="PIRNR006250"/>
    </source>
</evidence>
<dbReference type="NCBIfam" id="TIGR00078">
    <property type="entry name" value="nadC"/>
    <property type="match status" value="1"/>
</dbReference>
<dbReference type="EMBL" id="LT629700">
    <property type="protein sequence ID" value="SDL95038.1"/>
    <property type="molecule type" value="Genomic_DNA"/>
</dbReference>
<dbReference type="UniPathway" id="UPA00253">
    <property type="reaction ID" value="UER00331"/>
</dbReference>
<dbReference type="InterPro" id="IPR036068">
    <property type="entry name" value="Nicotinate_pribotase-like_C"/>
</dbReference>
<dbReference type="InterPro" id="IPR004393">
    <property type="entry name" value="NadC"/>
</dbReference>
<evidence type="ECO:0000256" key="1">
    <source>
        <dbReference type="ARBA" id="ARBA00003237"/>
    </source>
</evidence>
<dbReference type="PANTHER" id="PTHR32179:SF3">
    <property type="entry name" value="NICOTINATE-NUCLEOTIDE PYROPHOSPHORYLASE [CARBOXYLATING]"/>
    <property type="match status" value="1"/>
</dbReference>
<dbReference type="CDD" id="cd01572">
    <property type="entry name" value="QPRTase"/>
    <property type="match status" value="1"/>
</dbReference>
<proteinExistence type="inferred from homology"/>
<feature type="binding site" evidence="12">
    <location>
        <begin position="257"/>
        <end position="259"/>
    </location>
    <ligand>
        <name>substrate</name>
    </ligand>
</feature>
<dbReference type="InterPro" id="IPR027277">
    <property type="entry name" value="NadC/ModD"/>
</dbReference>
<dbReference type="GO" id="GO:0009435">
    <property type="term" value="P:NAD+ biosynthetic process"/>
    <property type="evidence" value="ECO:0007669"/>
    <property type="project" value="UniProtKB-UniPathway"/>
</dbReference>
<comment type="function">
    <text evidence="1">Involved in the catabolism of quinolinic acid (QA).</text>
</comment>
<comment type="catalytic activity">
    <reaction evidence="10">
        <text>nicotinate beta-D-ribonucleotide + CO2 + diphosphate = quinolinate + 5-phospho-alpha-D-ribose 1-diphosphate + 2 H(+)</text>
        <dbReference type="Rhea" id="RHEA:12733"/>
        <dbReference type="ChEBI" id="CHEBI:15378"/>
        <dbReference type="ChEBI" id="CHEBI:16526"/>
        <dbReference type="ChEBI" id="CHEBI:29959"/>
        <dbReference type="ChEBI" id="CHEBI:33019"/>
        <dbReference type="ChEBI" id="CHEBI:57502"/>
        <dbReference type="ChEBI" id="CHEBI:58017"/>
        <dbReference type="EC" id="2.4.2.19"/>
    </reaction>
</comment>
<evidence type="ECO:0000256" key="6">
    <source>
        <dbReference type="ARBA" id="ARBA00022642"/>
    </source>
</evidence>
<dbReference type="EC" id="2.4.2.19" evidence="4"/>
<feature type="binding site" evidence="12">
    <location>
        <begin position="278"/>
        <end position="280"/>
    </location>
    <ligand>
        <name>substrate</name>
    </ligand>
</feature>
<keyword evidence="6" id="KW-0662">Pyridine nucleotide biosynthesis</keyword>
<protein>
    <recommendedName>
        <fullName evidence="5">Nicotinate-nucleotide pyrophosphorylase [carboxylating]</fullName>
        <ecNumber evidence="4">2.4.2.19</ecNumber>
    </recommendedName>
    <alternativeName>
        <fullName evidence="9">Quinolinate phosphoribosyltransferase [decarboxylating]</fullName>
    </alternativeName>
</protein>
<evidence type="ECO:0000313" key="16">
    <source>
        <dbReference type="Proteomes" id="UP000199350"/>
    </source>
</evidence>
<dbReference type="InterPro" id="IPR002638">
    <property type="entry name" value="Quinolinate_PRibosylTrfase_C"/>
</dbReference>
<evidence type="ECO:0000313" key="15">
    <source>
        <dbReference type="EMBL" id="SDL95038.1"/>
    </source>
</evidence>
<accession>A0A1G9P8C3</accession>
<sequence length="294" mass="30436">MNAPDFVRLARLALLEDLADGPDVTTDSTISADDVSTARLVSREPGIIAGLDAIAATFTALREPDIAAVAGCAAAPTVELLLADGSASAPGDTLATVTAPTRALLVAERTMLNILSHASGIATATRAWVDAVEGTGARIRDTRKTLPGLRDVQKYAVRIGGGTNHRMGLGDAALIKDNHIAVAGIVDALAAVREHSPRVSCEVEVDTLDQLQLLLDLPAPPELVLLDNFSVADTAEAVRRRDGLHRSGGARVELESSGGLSLDVARAYALAGVDYLAVGALTHSVSALDIGLDY</sequence>
<dbReference type="Gene3D" id="3.90.1170.20">
    <property type="entry name" value="Quinolinate phosphoribosyl transferase, N-terminal domain"/>
    <property type="match status" value="1"/>
</dbReference>
<dbReference type="PANTHER" id="PTHR32179">
    <property type="entry name" value="NICOTINATE-NUCLEOTIDE PYROPHOSPHORYLASE [CARBOXYLATING]"/>
    <property type="match status" value="1"/>
</dbReference>
<feature type="binding site" evidence="12">
    <location>
        <position position="166"/>
    </location>
    <ligand>
        <name>substrate</name>
    </ligand>
</feature>
<dbReference type="SUPFAM" id="SSF51690">
    <property type="entry name" value="Nicotinate/Quinolinate PRTase C-terminal domain-like"/>
    <property type="match status" value="1"/>
</dbReference>
<name>A0A1G9P8C3_9CORY</name>
<dbReference type="PIRSF" id="PIRSF006250">
    <property type="entry name" value="NadC_ModD"/>
    <property type="match status" value="1"/>
</dbReference>
<organism evidence="15 16">
    <name type="scientific">Corynebacterium mycetoides</name>
    <dbReference type="NCBI Taxonomy" id="38302"/>
    <lineage>
        <taxon>Bacteria</taxon>
        <taxon>Bacillati</taxon>
        <taxon>Actinomycetota</taxon>
        <taxon>Actinomycetes</taxon>
        <taxon>Mycobacteriales</taxon>
        <taxon>Corynebacteriaceae</taxon>
        <taxon>Corynebacterium</taxon>
    </lineage>
</organism>
<dbReference type="Gene3D" id="3.20.20.70">
    <property type="entry name" value="Aldolase class I"/>
    <property type="match status" value="1"/>
</dbReference>
<dbReference type="AlphaFoldDB" id="A0A1G9P8C3"/>
<feature type="binding site" evidence="12">
    <location>
        <position position="227"/>
    </location>
    <ligand>
        <name>substrate</name>
    </ligand>
</feature>
<dbReference type="FunFam" id="3.20.20.70:FF:000030">
    <property type="entry name" value="Nicotinate-nucleotide pyrophosphorylase, carboxylating"/>
    <property type="match status" value="1"/>
</dbReference>
<feature type="binding site" evidence="12">
    <location>
        <begin position="142"/>
        <end position="144"/>
    </location>
    <ligand>
        <name>substrate</name>
    </ligand>
</feature>
<evidence type="ECO:0000256" key="4">
    <source>
        <dbReference type="ARBA" id="ARBA00011944"/>
    </source>
</evidence>
<evidence type="ECO:0000259" key="14">
    <source>
        <dbReference type="Pfam" id="PF02749"/>
    </source>
</evidence>
<evidence type="ECO:0000256" key="2">
    <source>
        <dbReference type="ARBA" id="ARBA00004893"/>
    </source>
</evidence>
<feature type="binding site" evidence="12">
    <location>
        <position position="204"/>
    </location>
    <ligand>
        <name>substrate</name>
    </ligand>
</feature>
<gene>
    <name evidence="15" type="ORF">SAMN04488535_1353</name>
</gene>
<dbReference type="GO" id="GO:0034213">
    <property type="term" value="P:quinolinate catabolic process"/>
    <property type="evidence" value="ECO:0007669"/>
    <property type="project" value="TreeGrafter"/>
</dbReference>
<dbReference type="Pfam" id="PF02749">
    <property type="entry name" value="QRPTase_N"/>
    <property type="match status" value="1"/>
</dbReference>
<comment type="pathway">
    <text evidence="2">Cofactor biosynthesis; NAD(+) biosynthesis; nicotinate D-ribonucleotide from quinolinate: step 1/1.</text>
</comment>
<dbReference type="GO" id="GO:0004514">
    <property type="term" value="F:nicotinate-nucleotide diphosphorylase (carboxylating) activity"/>
    <property type="evidence" value="ECO:0007669"/>
    <property type="project" value="UniProtKB-EC"/>
</dbReference>
<evidence type="ECO:0000256" key="12">
    <source>
        <dbReference type="PIRSR" id="PIRSR006250-1"/>
    </source>
</evidence>
<feature type="binding site" evidence="12">
    <location>
        <position position="109"/>
    </location>
    <ligand>
        <name>substrate</name>
    </ligand>
</feature>
<dbReference type="RefSeq" id="WP_092150383.1">
    <property type="nucleotide sequence ID" value="NZ_LT629700.1"/>
</dbReference>
<feature type="domain" description="Quinolinate phosphoribosyl transferase C-terminal" evidence="13">
    <location>
        <begin position="121"/>
        <end position="293"/>
    </location>
</feature>
<keyword evidence="8 11" id="KW-0808">Transferase</keyword>
<feature type="domain" description="Quinolinate phosphoribosyl transferase N-terminal" evidence="14">
    <location>
        <begin position="23"/>
        <end position="119"/>
    </location>
</feature>
<comment type="similarity">
    <text evidence="3 11">Belongs to the NadC/ModD family.</text>
</comment>
<reference evidence="16" key="1">
    <citation type="submission" date="2016-10" db="EMBL/GenBank/DDBJ databases">
        <authorList>
            <person name="Varghese N."/>
            <person name="Submissions S."/>
        </authorList>
    </citation>
    <scope>NUCLEOTIDE SEQUENCE [LARGE SCALE GENOMIC DNA]</scope>
    <source>
        <strain evidence="16">DSM 20632</strain>
    </source>
</reference>
<evidence type="ECO:0000259" key="13">
    <source>
        <dbReference type="Pfam" id="PF01729"/>
    </source>
</evidence>